<keyword evidence="4 6" id="KW-0694">RNA-binding</keyword>
<dbReference type="HAMAP" id="MF_00083">
    <property type="entry name" value="Pept_tRNA_hydro_bact"/>
    <property type="match status" value="1"/>
</dbReference>
<dbReference type="EMBL" id="PSQJ01000002">
    <property type="protein sequence ID" value="PTL86852.1"/>
    <property type="molecule type" value="Genomic_DNA"/>
</dbReference>
<dbReference type="Proteomes" id="UP000240811">
    <property type="component" value="Unassembled WGS sequence"/>
</dbReference>
<dbReference type="Pfam" id="PF01195">
    <property type="entry name" value="Pept_tRNA_hydro"/>
    <property type="match status" value="1"/>
</dbReference>
<comment type="subunit">
    <text evidence="6">Monomer.</text>
</comment>
<evidence type="ECO:0000256" key="1">
    <source>
        <dbReference type="ARBA" id="ARBA00013260"/>
    </source>
</evidence>
<evidence type="ECO:0000256" key="3">
    <source>
        <dbReference type="ARBA" id="ARBA00022801"/>
    </source>
</evidence>
<comment type="function">
    <text evidence="6">Catalyzes the release of premature peptidyl moieties from peptidyl-tRNA molecules trapped in stalled 50S ribosomal subunits, and thus maintains levels of free tRNAs and 50S ribosomes.</text>
</comment>
<name>A0A2T4VYJ2_9HYPH</name>
<dbReference type="GO" id="GO:0000049">
    <property type="term" value="F:tRNA binding"/>
    <property type="evidence" value="ECO:0007669"/>
    <property type="project" value="UniProtKB-UniRule"/>
</dbReference>
<feature type="binding site" evidence="6">
    <location>
        <position position="64"/>
    </location>
    <ligand>
        <name>tRNA</name>
        <dbReference type="ChEBI" id="CHEBI:17843"/>
    </ligand>
</feature>
<evidence type="ECO:0000256" key="2">
    <source>
        <dbReference type="ARBA" id="ARBA00022555"/>
    </source>
</evidence>
<comment type="similarity">
    <text evidence="6">Belongs to the PTH family.</text>
</comment>
<organism evidence="7 8">
    <name type="scientific">Candidatus Liberibacter europaeus</name>
    <dbReference type="NCBI Taxonomy" id="744859"/>
    <lineage>
        <taxon>Bacteria</taxon>
        <taxon>Pseudomonadati</taxon>
        <taxon>Pseudomonadota</taxon>
        <taxon>Alphaproteobacteria</taxon>
        <taxon>Hyphomicrobiales</taxon>
        <taxon>Rhizobiaceae</taxon>
        <taxon>Liberibacter</taxon>
    </lineage>
</organism>
<reference evidence="8" key="1">
    <citation type="submission" date="2018-02" db="EMBL/GenBank/DDBJ databases">
        <title>Genome sequence of Candidatus Liberibacter europaeus.</title>
        <authorList>
            <person name="Frampton R.A."/>
            <person name="Thompson S.M."/>
            <person name="David C."/>
            <person name="Addison S.M."/>
            <person name="Smith G.R."/>
        </authorList>
    </citation>
    <scope>NUCLEOTIDE SEQUENCE [LARGE SCALE GENOMIC DNA]</scope>
</reference>
<keyword evidence="6" id="KW-0963">Cytoplasm</keyword>
<sequence length="195" mass="22318">MFIIAGLGNPGKDHCNDRHNIGFIALDYIHSFYSFSEWKNKFCAEISNGNLNGTRTILIKPQTFMNLSGNSIIEVINFYKILLRDCLIIHDELDLKMGKLRIKIGGRDAGHNGLKSISERCGRDYKRLRIGIGRPQNKEHIAKYVLNSFSSEEKSLLDPILNNIAKYIYLLAKNEDTLFLNHISQKQDHNPIKTQ</sequence>
<feature type="binding site" evidence="6">
    <location>
        <position position="112"/>
    </location>
    <ligand>
        <name>tRNA</name>
        <dbReference type="ChEBI" id="CHEBI:17843"/>
    </ligand>
</feature>
<comment type="catalytic activity">
    <reaction evidence="6">
        <text>an N-acyl-L-alpha-aminoacyl-tRNA + H2O = an N-acyl-L-amino acid + a tRNA + H(+)</text>
        <dbReference type="Rhea" id="RHEA:54448"/>
        <dbReference type="Rhea" id="RHEA-COMP:10123"/>
        <dbReference type="Rhea" id="RHEA-COMP:13883"/>
        <dbReference type="ChEBI" id="CHEBI:15377"/>
        <dbReference type="ChEBI" id="CHEBI:15378"/>
        <dbReference type="ChEBI" id="CHEBI:59874"/>
        <dbReference type="ChEBI" id="CHEBI:78442"/>
        <dbReference type="ChEBI" id="CHEBI:138191"/>
        <dbReference type="EC" id="3.1.1.29"/>
    </reaction>
</comment>
<dbReference type="GO" id="GO:0006515">
    <property type="term" value="P:protein quality control for misfolded or incompletely synthesized proteins"/>
    <property type="evidence" value="ECO:0007669"/>
    <property type="project" value="UniProtKB-UniRule"/>
</dbReference>
<evidence type="ECO:0000256" key="4">
    <source>
        <dbReference type="ARBA" id="ARBA00022884"/>
    </source>
</evidence>
<dbReference type="PANTHER" id="PTHR17224">
    <property type="entry name" value="PEPTIDYL-TRNA HYDROLASE"/>
    <property type="match status" value="1"/>
</dbReference>
<dbReference type="GO" id="GO:0072344">
    <property type="term" value="P:rescue of stalled ribosome"/>
    <property type="evidence" value="ECO:0007669"/>
    <property type="project" value="UniProtKB-UniRule"/>
</dbReference>
<protein>
    <recommendedName>
        <fullName evidence="5 6">Peptidyl-tRNA hydrolase</fullName>
        <shortName evidence="6">Pth</shortName>
        <ecNumber evidence="1 6">3.1.1.29</ecNumber>
    </recommendedName>
</protein>
<dbReference type="FunFam" id="3.40.50.1470:FF:000001">
    <property type="entry name" value="Peptidyl-tRNA hydrolase"/>
    <property type="match status" value="1"/>
</dbReference>
<dbReference type="GO" id="GO:0004045">
    <property type="term" value="F:peptidyl-tRNA hydrolase activity"/>
    <property type="evidence" value="ECO:0007669"/>
    <property type="project" value="UniProtKB-UniRule"/>
</dbReference>
<dbReference type="GO" id="GO:0005737">
    <property type="term" value="C:cytoplasm"/>
    <property type="evidence" value="ECO:0007669"/>
    <property type="project" value="UniProtKB-SubCell"/>
</dbReference>
<dbReference type="NCBIfam" id="TIGR00447">
    <property type="entry name" value="pth"/>
    <property type="match status" value="1"/>
</dbReference>
<evidence type="ECO:0000313" key="7">
    <source>
        <dbReference type="EMBL" id="PTL86852.1"/>
    </source>
</evidence>
<gene>
    <name evidence="6" type="primary">pth</name>
    <name evidence="7" type="ORF">C4617_02755</name>
</gene>
<feature type="site" description="Discriminates between blocked and unblocked aminoacyl-tRNA" evidence="6">
    <location>
        <position position="9"/>
    </location>
</feature>
<dbReference type="EC" id="3.1.1.29" evidence="1 6"/>
<dbReference type="InterPro" id="IPR001328">
    <property type="entry name" value="Pept_tRNA_hydro"/>
</dbReference>
<comment type="function">
    <text evidence="6">Hydrolyzes ribosome-free peptidyl-tRNAs (with 1 or more amino acids incorporated), which drop off the ribosome during protein synthesis, or as a result of ribosome stalling.</text>
</comment>
<dbReference type="AlphaFoldDB" id="A0A2T4VYJ2"/>
<dbReference type="CDD" id="cd00462">
    <property type="entry name" value="PTH"/>
    <property type="match status" value="1"/>
</dbReference>
<comment type="subcellular location">
    <subcellularLocation>
        <location evidence="6">Cytoplasm</location>
    </subcellularLocation>
</comment>
<feature type="site" description="Stabilizes the basic form of H active site to accept a proton" evidence="6">
    <location>
        <position position="91"/>
    </location>
</feature>
<dbReference type="InterPro" id="IPR036416">
    <property type="entry name" value="Pept_tRNA_hydro_sf"/>
</dbReference>
<dbReference type="Gene3D" id="3.40.50.1470">
    <property type="entry name" value="Peptidyl-tRNA hydrolase"/>
    <property type="match status" value="1"/>
</dbReference>
<proteinExistence type="inferred from homology"/>
<evidence type="ECO:0000313" key="8">
    <source>
        <dbReference type="Proteomes" id="UP000240811"/>
    </source>
</evidence>
<accession>A0A2T4VYJ2</accession>
<evidence type="ECO:0000256" key="6">
    <source>
        <dbReference type="HAMAP-Rule" id="MF_00083"/>
    </source>
</evidence>
<keyword evidence="3 6" id="KW-0378">Hydrolase</keyword>
<dbReference type="PANTHER" id="PTHR17224:SF1">
    <property type="entry name" value="PEPTIDYL-TRNA HYDROLASE"/>
    <property type="match status" value="1"/>
</dbReference>
<evidence type="ECO:0000256" key="5">
    <source>
        <dbReference type="ARBA" id="ARBA00050038"/>
    </source>
</evidence>
<feature type="binding site" evidence="6">
    <location>
        <position position="66"/>
    </location>
    <ligand>
        <name>tRNA</name>
        <dbReference type="ChEBI" id="CHEBI:17843"/>
    </ligand>
</feature>
<keyword evidence="2 6" id="KW-0820">tRNA-binding</keyword>
<comment type="caution">
    <text evidence="7">The sequence shown here is derived from an EMBL/GenBank/DDBJ whole genome shotgun (WGS) entry which is preliminary data.</text>
</comment>
<feature type="binding site" evidence="6">
    <location>
        <position position="14"/>
    </location>
    <ligand>
        <name>tRNA</name>
        <dbReference type="ChEBI" id="CHEBI:17843"/>
    </ligand>
</feature>
<dbReference type="SUPFAM" id="SSF53178">
    <property type="entry name" value="Peptidyl-tRNA hydrolase-like"/>
    <property type="match status" value="1"/>
</dbReference>
<feature type="active site" description="Proton acceptor" evidence="6">
    <location>
        <position position="19"/>
    </location>
</feature>